<dbReference type="AlphaFoldDB" id="A0A072PFT8"/>
<dbReference type="Proteomes" id="UP000027920">
    <property type="component" value="Unassembled WGS sequence"/>
</dbReference>
<dbReference type="RefSeq" id="XP_013261579.1">
    <property type="nucleotide sequence ID" value="XM_013406125.1"/>
</dbReference>
<comment type="caution">
    <text evidence="2">The sequence shown here is derived from an EMBL/GenBank/DDBJ whole genome shotgun (WGS) entry which is preliminary data.</text>
</comment>
<dbReference type="STRING" id="1182545.A0A072PFT8"/>
<dbReference type="InterPro" id="IPR013149">
    <property type="entry name" value="ADH-like_C"/>
</dbReference>
<dbReference type="VEuPathDB" id="FungiDB:A1O9_03832"/>
<dbReference type="InterPro" id="IPR036291">
    <property type="entry name" value="NAD(P)-bd_dom_sf"/>
</dbReference>
<dbReference type="PANTHER" id="PTHR45033">
    <property type="match status" value="1"/>
</dbReference>
<gene>
    <name evidence="2" type="ORF">A1O9_03832</name>
</gene>
<dbReference type="InterPro" id="IPR052711">
    <property type="entry name" value="Zinc_ADH-like"/>
</dbReference>
<dbReference type="Pfam" id="PF00107">
    <property type="entry name" value="ADH_zinc_N"/>
    <property type="match status" value="1"/>
</dbReference>
<dbReference type="InterPro" id="IPR013154">
    <property type="entry name" value="ADH-like_N"/>
</dbReference>
<dbReference type="EMBL" id="AMGV01000003">
    <property type="protein sequence ID" value="KEF58989.1"/>
    <property type="molecule type" value="Genomic_DNA"/>
</dbReference>
<dbReference type="HOGENOM" id="CLU_026673_3_4_1"/>
<dbReference type="Gene3D" id="3.40.50.720">
    <property type="entry name" value="NAD(P)-binding Rossmann-like Domain"/>
    <property type="match status" value="1"/>
</dbReference>
<dbReference type="GO" id="GO:0016491">
    <property type="term" value="F:oxidoreductase activity"/>
    <property type="evidence" value="ECO:0007669"/>
    <property type="project" value="InterPro"/>
</dbReference>
<dbReference type="GeneID" id="25278766"/>
<dbReference type="SUPFAM" id="SSF50129">
    <property type="entry name" value="GroES-like"/>
    <property type="match status" value="1"/>
</dbReference>
<feature type="domain" description="Enoyl reductase (ER)" evidence="1">
    <location>
        <begin position="19"/>
        <end position="346"/>
    </location>
</feature>
<name>A0A072PFT8_9EURO</name>
<sequence>MSSAWQIAEHEPQDWKSTEAVENLWLVHDIPKPTPGPGEVLLNIKAAALNFRDVMIVAHSPAYPVRAIPDLVPCADAAGVIEAVGPGSKWKVGDKVLVNSTNWIDGPVPRYDEGESIGSGNLHGTLREYAVFTDSRLISFPSHLSFAEAASLGGAAGTAVHTLFFGPLPFQKGSTVVAQGTGGVSAFTIQLAAAAGATVIATSSSDEKLETARSLGASHFINYKKTPEWEAEVLRITNGRGADHVVDVAGAMTIEQSLRATKQGGMVSVIGFLTESKPTDLIVPIILGAKVIHGILGVSNGMLEKLVEVYEEHQLHPPIARVFKWHEAKDAYAELRNLSGVGKIIIEVGA</sequence>
<accession>A0A072PFT8</accession>
<dbReference type="CDD" id="cd08276">
    <property type="entry name" value="MDR7"/>
    <property type="match status" value="1"/>
</dbReference>
<dbReference type="SMART" id="SM00829">
    <property type="entry name" value="PKS_ER"/>
    <property type="match status" value="1"/>
</dbReference>
<dbReference type="OrthoDB" id="3509362at2759"/>
<dbReference type="PANTHER" id="PTHR45033:SF2">
    <property type="entry name" value="ZINC-TYPE ALCOHOL DEHYDROGENASE-LIKE PROTEIN C1773.06C"/>
    <property type="match status" value="1"/>
</dbReference>
<proteinExistence type="predicted"/>
<keyword evidence="3" id="KW-1185">Reference proteome</keyword>
<dbReference type="InterPro" id="IPR011032">
    <property type="entry name" value="GroES-like_sf"/>
</dbReference>
<evidence type="ECO:0000259" key="1">
    <source>
        <dbReference type="SMART" id="SM00829"/>
    </source>
</evidence>
<organism evidence="2 3">
    <name type="scientific">Exophiala aquamarina CBS 119918</name>
    <dbReference type="NCBI Taxonomy" id="1182545"/>
    <lineage>
        <taxon>Eukaryota</taxon>
        <taxon>Fungi</taxon>
        <taxon>Dikarya</taxon>
        <taxon>Ascomycota</taxon>
        <taxon>Pezizomycotina</taxon>
        <taxon>Eurotiomycetes</taxon>
        <taxon>Chaetothyriomycetidae</taxon>
        <taxon>Chaetothyriales</taxon>
        <taxon>Herpotrichiellaceae</taxon>
        <taxon>Exophiala</taxon>
    </lineage>
</organism>
<dbReference type="Pfam" id="PF08240">
    <property type="entry name" value="ADH_N"/>
    <property type="match status" value="1"/>
</dbReference>
<protein>
    <recommendedName>
        <fullName evidence="1">Enoyl reductase (ER) domain-containing protein</fullName>
    </recommendedName>
</protein>
<evidence type="ECO:0000313" key="2">
    <source>
        <dbReference type="EMBL" id="KEF58989.1"/>
    </source>
</evidence>
<evidence type="ECO:0000313" key="3">
    <source>
        <dbReference type="Proteomes" id="UP000027920"/>
    </source>
</evidence>
<dbReference type="SUPFAM" id="SSF51735">
    <property type="entry name" value="NAD(P)-binding Rossmann-fold domains"/>
    <property type="match status" value="1"/>
</dbReference>
<dbReference type="InterPro" id="IPR020843">
    <property type="entry name" value="ER"/>
</dbReference>
<dbReference type="Gene3D" id="3.90.180.10">
    <property type="entry name" value="Medium-chain alcohol dehydrogenases, catalytic domain"/>
    <property type="match status" value="1"/>
</dbReference>
<reference evidence="2 3" key="1">
    <citation type="submission" date="2013-03" db="EMBL/GenBank/DDBJ databases">
        <title>The Genome Sequence of Exophiala aquamarina CBS 119918.</title>
        <authorList>
            <consortium name="The Broad Institute Genomics Platform"/>
            <person name="Cuomo C."/>
            <person name="de Hoog S."/>
            <person name="Gorbushina A."/>
            <person name="Walker B."/>
            <person name="Young S.K."/>
            <person name="Zeng Q."/>
            <person name="Gargeya S."/>
            <person name="Fitzgerald M."/>
            <person name="Haas B."/>
            <person name="Abouelleil A."/>
            <person name="Allen A.W."/>
            <person name="Alvarado L."/>
            <person name="Arachchi H.M."/>
            <person name="Berlin A.M."/>
            <person name="Chapman S.B."/>
            <person name="Gainer-Dewar J."/>
            <person name="Goldberg J."/>
            <person name="Griggs A."/>
            <person name="Gujja S."/>
            <person name="Hansen M."/>
            <person name="Howarth C."/>
            <person name="Imamovic A."/>
            <person name="Ireland A."/>
            <person name="Larimer J."/>
            <person name="McCowan C."/>
            <person name="Murphy C."/>
            <person name="Pearson M."/>
            <person name="Poon T.W."/>
            <person name="Priest M."/>
            <person name="Roberts A."/>
            <person name="Saif S."/>
            <person name="Shea T."/>
            <person name="Sisk P."/>
            <person name="Sykes S."/>
            <person name="Wortman J."/>
            <person name="Nusbaum C."/>
            <person name="Birren B."/>
        </authorList>
    </citation>
    <scope>NUCLEOTIDE SEQUENCE [LARGE SCALE GENOMIC DNA]</scope>
    <source>
        <strain evidence="2 3">CBS 119918</strain>
    </source>
</reference>